<dbReference type="InterPro" id="IPR035897">
    <property type="entry name" value="Toll_tir_struct_dom_sf"/>
</dbReference>
<dbReference type="InterPro" id="IPR011009">
    <property type="entry name" value="Kinase-like_dom_sf"/>
</dbReference>
<dbReference type="PANTHER" id="PTHR47508:SF1">
    <property type="entry name" value="NON-SPECIFIC SERINE_THREONINE PROTEIN KINASE"/>
    <property type="match status" value="1"/>
</dbReference>
<dbReference type="InterPro" id="IPR011029">
    <property type="entry name" value="DEATH-like_dom_sf"/>
</dbReference>
<dbReference type="SMART" id="SM00005">
    <property type="entry name" value="DEATH"/>
    <property type="match status" value="1"/>
</dbReference>
<dbReference type="GO" id="GO:0004672">
    <property type="term" value="F:protein kinase activity"/>
    <property type="evidence" value="ECO:0007669"/>
    <property type="project" value="InterPro"/>
</dbReference>
<dbReference type="InterPro" id="IPR000157">
    <property type="entry name" value="TIR_dom"/>
</dbReference>
<dbReference type="Gene3D" id="3.40.50.10140">
    <property type="entry name" value="Toll/interleukin-1 receptor homology (TIR) domain"/>
    <property type="match status" value="2"/>
</dbReference>
<keyword evidence="1" id="KW-0175">Coiled coil</keyword>
<gene>
    <name evidence="5" type="ORF">RFH988_LOCUS28233</name>
</gene>
<evidence type="ECO:0000313" key="6">
    <source>
        <dbReference type="Proteomes" id="UP000663882"/>
    </source>
</evidence>
<dbReference type="SMART" id="SM00220">
    <property type="entry name" value="S_TKc"/>
    <property type="match status" value="1"/>
</dbReference>
<dbReference type="Pfam" id="PF00069">
    <property type="entry name" value="Pkinase"/>
    <property type="match status" value="1"/>
</dbReference>
<evidence type="ECO:0000259" key="3">
    <source>
        <dbReference type="PROSITE" id="PS50017"/>
    </source>
</evidence>
<accession>A0A815BCR4</accession>
<dbReference type="Pfam" id="PF00531">
    <property type="entry name" value="Death"/>
    <property type="match status" value="1"/>
</dbReference>
<dbReference type="InterPro" id="IPR027417">
    <property type="entry name" value="P-loop_NTPase"/>
</dbReference>
<dbReference type="Pfam" id="PF00350">
    <property type="entry name" value="Dynamin_N"/>
    <property type="match status" value="2"/>
</dbReference>
<evidence type="ECO:0000259" key="4">
    <source>
        <dbReference type="PROSITE" id="PS50104"/>
    </source>
</evidence>
<evidence type="ECO:0000259" key="2">
    <source>
        <dbReference type="PROSITE" id="PS50011"/>
    </source>
</evidence>
<dbReference type="GO" id="GO:0007165">
    <property type="term" value="P:signal transduction"/>
    <property type="evidence" value="ECO:0007669"/>
    <property type="project" value="InterPro"/>
</dbReference>
<dbReference type="SUPFAM" id="SSF52540">
    <property type="entry name" value="P-loop containing nucleoside triphosphate hydrolases"/>
    <property type="match status" value="2"/>
</dbReference>
<comment type="caution">
    <text evidence="5">The sequence shown here is derived from an EMBL/GenBank/DDBJ whole genome shotgun (WGS) entry which is preliminary data.</text>
</comment>
<dbReference type="GO" id="GO:0005524">
    <property type="term" value="F:ATP binding"/>
    <property type="evidence" value="ECO:0007669"/>
    <property type="project" value="InterPro"/>
</dbReference>
<organism evidence="5 6">
    <name type="scientific">Rotaria sordida</name>
    <dbReference type="NCBI Taxonomy" id="392033"/>
    <lineage>
        <taxon>Eukaryota</taxon>
        <taxon>Metazoa</taxon>
        <taxon>Spiralia</taxon>
        <taxon>Gnathifera</taxon>
        <taxon>Rotifera</taxon>
        <taxon>Eurotatoria</taxon>
        <taxon>Bdelloidea</taxon>
        <taxon>Philodinida</taxon>
        <taxon>Philodinidae</taxon>
        <taxon>Rotaria</taxon>
    </lineage>
</organism>
<dbReference type="PROSITE" id="PS50011">
    <property type="entry name" value="PROTEIN_KINASE_DOM"/>
    <property type="match status" value="1"/>
</dbReference>
<reference evidence="5" key="1">
    <citation type="submission" date="2021-02" db="EMBL/GenBank/DDBJ databases">
        <authorList>
            <person name="Nowell W R."/>
        </authorList>
    </citation>
    <scope>NUCLEOTIDE SEQUENCE</scope>
</reference>
<dbReference type="SUPFAM" id="SSF52200">
    <property type="entry name" value="Toll/Interleukin receptor TIR domain"/>
    <property type="match status" value="2"/>
</dbReference>
<protein>
    <submittedName>
        <fullName evidence="5">Uncharacterized protein</fullName>
    </submittedName>
</protein>
<proteinExistence type="predicted"/>
<evidence type="ECO:0000313" key="5">
    <source>
        <dbReference type="EMBL" id="CAF1271878.1"/>
    </source>
</evidence>
<feature type="domain" description="TIR" evidence="4">
    <location>
        <begin position="2115"/>
        <end position="2260"/>
    </location>
</feature>
<feature type="coiled-coil region" evidence="1">
    <location>
        <begin position="1750"/>
        <end position="1826"/>
    </location>
</feature>
<dbReference type="Gene3D" id="3.40.50.300">
    <property type="entry name" value="P-loop containing nucleotide triphosphate hydrolases"/>
    <property type="match status" value="2"/>
</dbReference>
<feature type="domain" description="Protein kinase" evidence="2">
    <location>
        <begin position="711"/>
        <end position="1006"/>
    </location>
</feature>
<dbReference type="InterPro" id="IPR000719">
    <property type="entry name" value="Prot_kinase_dom"/>
</dbReference>
<dbReference type="Proteomes" id="UP000663882">
    <property type="component" value="Unassembled WGS sequence"/>
</dbReference>
<dbReference type="PROSITE" id="PS50017">
    <property type="entry name" value="DEATH_DOMAIN"/>
    <property type="match status" value="1"/>
</dbReference>
<dbReference type="PROSITE" id="PS50104">
    <property type="entry name" value="TIR"/>
    <property type="match status" value="1"/>
</dbReference>
<name>A0A815BCR4_9BILA</name>
<dbReference type="Pfam" id="PF13676">
    <property type="entry name" value="TIR_2"/>
    <property type="match status" value="2"/>
</dbReference>
<feature type="domain" description="Death" evidence="3">
    <location>
        <begin position="1849"/>
        <end position="1914"/>
    </location>
</feature>
<dbReference type="EMBL" id="CAJNOO010002478">
    <property type="protein sequence ID" value="CAF1271878.1"/>
    <property type="molecule type" value="Genomic_DNA"/>
</dbReference>
<dbReference type="InterPro" id="IPR045063">
    <property type="entry name" value="Dynamin_N"/>
</dbReference>
<sequence>MDGDSEESVYNHDELTRIIYSNHQIRHMVQQKTNEFSSLQRDFFKALGNERFDSTLEQKSKLLTDSLKLDSLNEQVTADKVQLALVGENSCGKTALVHFLLDSGQFLPSDVGSVSARVIRLTYSSDTESCLRVYESLEKRNEEPTDQISLRDCFLDSEPDWNALKNVIESYVKRPDAEKVEKDSYQFAEWAKRFVEIRIPSKFLKLGIDLYDTPGLLYSDPPILKKNLHDLVKLIRPTVVFMYENPSVPTVTKDCFLALKEALGKQLEDTNIFFLNTKVDIGSLITNGTNISKAEFEIIILNKARQSRKDLLLKAPGMAQEIDDNNGFNIISVDSGWSPLGEIMNKITINHIIQFVANADLKCKIREKSIKISTPLKNATPSDIAQQYLSDIRSGFINQKNYLNEIFQVWSDQKASQLHEKIDQQYELAEKFLPQREKVFNTVDKYAENYAYIECKMVMARDLMTFNGRSPTVNSVQQIFANENRFCEFYPAEWFEKKNLIVKKIKAHGNNLKYLDAHYHRKVTQLDHLRFLQLLHLYEKENSELWMFFPKYESVENNIETLTVNSMFKIILTVAQCIEKMHASELVHGNINFQTNLPKLPRNDVLEELYNESLKSPDSNILDKNPFHERVQLVICGPNSSGKTTFLHSFLEINNILPIDAGPVTARIVKFTYASPSDACLFVYPSIQQTYSERYQPEERVSLAEYFTTPTIDWKGIGEAIYLHVARPKVSENEFTNWARKYVEIRIPSPTLELGIDVYDTPGLLFHDYEILKNNLRELVKYIRPTLVFLYPNSTFDKDANESYLTIRAALQDLEQLPIFYLNTKQDITTLFNGAGIISNRKSAFTVQAHYQRKITQLRLINASQGDDVMPEAKNILMDENEQCYLADFGTAKETYLNSTVVGTFPLAPEIQPNSLYDGTAADIYSFGIFLYEMLPKPHYDRPSIASTAKSNISSILDALAEYVLQEPQTPCPSEMKFTFVTHVIDALDYRNKKKSNKSLFDHVFQVFIRVFDQGQIDQWHLGFLKELYWHFEMREYLSKRILLIEQLLLSLQKHPFTLTSKNQSILESWEHFWCYDIFDSNLLDEKIFETMKEKFQQLCQFAARNSSSSPFWSKITSHLIDNLPELFNSYVNPTDAKIDLEIYCFTKNSDYKKLIRERFSNQVNLFKANYPQVVLTIENLLLKNNIEEAEYFFDDVLLKHISAIPDLELLLQMFIRISPKISIEQREEFTRRILSNLSSKLKEVKVNKKLWPLFINLAIVALELHTSEGPFCADELLIKENFYPWKELGERLGKIIHLCGSYDDFILSEQSYFNKFDNLQDILSTIYDRAKVNNNLFRETHSHALKYSLRWASPPQKSDANKQQWTIHVYKMGIFMINLIDRKQITLDIYSQLLQKLYIRLQLEEDIDDETEGTEQEFFIKLTECLSIYTEILKTLSSSIHNTLNSIFLIILDQSRQNEDGSTSFGHVIFDRLWSEFSETIITEKDARIYEPSVSKLYTVARNEEKQETDLFQCWSTFWNTVGVRFPQIAINQIETLLDEFIDRDQIGFMFLLQNVYPQRPEPFHARINKIIQVSFQNNNIKQSRGVYLVLLQTIGKHHPEIISSAHTDFIFTSLSTIQPKLNDAELHGLFQFLTPVASVQPNLFDKHQKDMIRIAIETQNTSVFYCLQKYFISSTIINGKNVAKDHLDKIISLLQRKDGCTQDNRDLMIHACELIGIRHKQIVEEKRPIFVALSCLQLVHFIDNTKMTKENQQVLEQSRQEIEIIERKVQKTKTDIQQVKSTVKRQELNITNMKAHVGTINTQLQDVTQRVDIHQKEIERIDAKTLSYVPVWASDVCKLLNRRTSNDWRLLGRRFGYSSSELRHWASQVDPCMALLNEWYMTHKTDEATFGLVKVLKEIGRKDVEDIIQKAVKNAGETIPDEITDFDIHRLPPIFLSYQWNSQAMVSQLKGRLEEAGYSCWMDVGHMGGGSKLHSKIDKGIRGAKVVLCCMNKDYGKSDSCVGQVNLAISTGKPLIPIQMEKQTWPPEGALGPLMSEYLFIRFFDRKATNDPNFWPDDKFSELLGQIRYYVAPDPDMISERYKDWFVPRVENLIFLKQPNKETTKMQHGTQSSLADIPLLISHPQIMISYQWDRQSDILALYKRLTELGYRVWLDIFQMGGGDSLFAKIDEGIRNAQCVLACITPKYTLSTNCRREMSLADAIGKPIILLLLEQLNEDWPPVGPMALVFTGKVYIDFRSHQNNNIWQGKEYDQILVKLKQLISDVQNENPKEHLVDVKRSSSSAARLNKTTITTTSTLSVKPIDSAPITVRSRTCSII</sequence>
<dbReference type="SUPFAM" id="SSF47986">
    <property type="entry name" value="DEATH domain"/>
    <property type="match status" value="1"/>
</dbReference>
<dbReference type="Gene3D" id="1.10.533.10">
    <property type="entry name" value="Death Domain, Fas"/>
    <property type="match status" value="1"/>
</dbReference>
<dbReference type="CDD" id="cd08311">
    <property type="entry name" value="Death_p75NR"/>
    <property type="match status" value="1"/>
</dbReference>
<dbReference type="SUPFAM" id="SSF56112">
    <property type="entry name" value="Protein kinase-like (PK-like)"/>
    <property type="match status" value="1"/>
</dbReference>
<dbReference type="PANTHER" id="PTHR47508">
    <property type="entry name" value="SAM DOMAIN-CONTAINING PROTEIN-RELATED"/>
    <property type="match status" value="1"/>
</dbReference>
<dbReference type="Gene3D" id="1.10.510.10">
    <property type="entry name" value="Transferase(Phosphotransferase) domain 1"/>
    <property type="match status" value="1"/>
</dbReference>
<dbReference type="InterPro" id="IPR000488">
    <property type="entry name" value="Death_dom"/>
</dbReference>
<evidence type="ECO:0000256" key="1">
    <source>
        <dbReference type="SAM" id="Coils"/>
    </source>
</evidence>
<dbReference type="OrthoDB" id="5973910at2759"/>